<evidence type="ECO:0000256" key="1">
    <source>
        <dbReference type="SAM" id="Phobius"/>
    </source>
</evidence>
<feature type="transmembrane region" description="Helical" evidence="1">
    <location>
        <begin position="212"/>
        <end position="232"/>
    </location>
</feature>
<keyword evidence="1" id="KW-0812">Transmembrane</keyword>
<keyword evidence="1" id="KW-0472">Membrane</keyword>
<reference evidence="2 3" key="3">
    <citation type="submission" date="2019-11" db="EMBL/GenBank/DDBJ databases">
        <title>A de novo genome assembly of a pear dwarfing rootstock.</title>
        <authorList>
            <person name="Wang F."/>
            <person name="Wang J."/>
            <person name="Li S."/>
            <person name="Zhang Y."/>
            <person name="Fang M."/>
            <person name="Ma L."/>
            <person name="Zhao Y."/>
            <person name="Jiang S."/>
        </authorList>
    </citation>
    <scope>NUCLEOTIDE SEQUENCE [LARGE SCALE GENOMIC DNA]</scope>
    <source>
        <strain evidence="2">S2</strain>
        <tissue evidence="2">Leaf</tissue>
    </source>
</reference>
<gene>
    <name evidence="2" type="ORF">D8674_004704</name>
</gene>
<accession>A0A5N5FKM0</accession>
<reference evidence="2 3" key="1">
    <citation type="submission" date="2019-09" db="EMBL/GenBank/DDBJ databases">
        <authorList>
            <person name="Ou C."/>
        </authorList>
    </citation>
    <scope>NUCLEOTIDE SEQUENCE [LARGE SCALE GENOMIC DNA]</scope>
    <source>
        <strain evidence="2">S2</strain>
        <tissue evidence="2">Leaf</tissue>
    </source>
</reference>
<dbReference type="EMBL" id="SMOL01000695">
    <property type="protein sequence ID" value="KAB2603699.1"/>
    <property type="molecule type" value="Genomic_DNA"/>
</dbReference>
<dbReference type="OrthoDB" id="1729518at2759"/>
<protein>
    <recommendedName>
        <fullName evidence="4">SAWADEE domain-containing protein</fullName>
    </recommendedName>
</protein>
<keyword evidence="1" id="KW-1133">Transmembrane helix</keyword>
<dbReference type="Proteomes" id="UP000327157">
    <property type="component" value="Chromosome 10"/>
</dbReference>
<sequence>MAVEFRSGLGDAWYDVLIVKDGCVRLRVKFVGFGDDHDEDYEGERVEFVQRHRRVQAEVQAGVRTSSGHGHHHHQCLKEMGREGSDEVQFSRVPGGVQEPPVHFRLRAHLALTPPTSRIARLTTPPSGSSFSTMLVSPHLSFLAQERGLDSADLISFLVELSFHVNGELLAYNINTLNERQKNVVKDLADLGLIKLQQALMAMLSPDFSLCLFYYILGYNFYIFFHMGDWIFKNFVHSMCASQNCEQTFIVLDKQLVVGEFSHGEPHPLERGRMKISLMGVMKELGRMNSLAVKFSKYLPKAMEF</sequence>
<comment type="caution">
    <text evidence="2">The sequence shown here is derived from an EMBL/GenBank/DDBJ whole genome shotgun (WGS) entry which is preliminary data.</text>
</comment>
<proteinExistence type="predicted"/>
<dbReference type="AlphaFoldDB" id="A0A5N5FKM0"/>
<evidence type="ECO:0008006" key="4">
    <source>
        <dbReference type="Google" id="ProtNLM"/>
    </source>
</evidence>
<keyword evidence="3" id="KW-1185">Reference proteome</keyword>
<reference evidence="3" key="2">
    <citation type="submission" date="2019-10" db="EMBL/GenBank/DDBJ databases">
        <title>A de novo genome assembly of a pear dwarfing rootstock.</title>
        <authorList>
            <person name="Wang F."/>
            <person name="Wang J."/>
            <person name="Li S."/>
            <person name="Zhang Y."/>
            <person name="Fang M."/>
            <person name="Ma L."/>
            <person name="Zhao Y."/>
            <person name="Jiang S."/>
        </authorList>
    </citation>
    <scope>NUCLEOTIDE SEQUENCE [LARGE SCALE GENOMIC DNA]</scope>
</reference>
<organism evidence="2 3">
    <name type="scientific">Pyrus ussuriensis x Pyrus communis</name>
    <dbReference type="NCBI Taxonomy" id="2448454"/>
    <lineage>
        <taxon>Eukaryota</taxon>
        <taxon>Viridiplantae</taxon>
        <taxon>Streptophyta</taxon>
        <taxon>Embryophyta</taxon>
        <taxon>Tracheophyta</taxon>
        <taxon>Spermatophyta</taxon>
        <taxon>Magnoliopsida</taxon>
        <taxon>eudicotyledons</taxon>
        <taxon>Gunneridae</taxon>
        <taxon>Pentapetalae</taxon>
        <taxon>rosids</taxon>
        <taxon>fabids</taxon>
        <taxon>Rosales</taxon>
        <taxon>Rosaceae</taxon>
        <taxon>Amygdaloideae</taxon>
        <taxon>Maleae</taxon>
        <taxon>Pyrus</taxon>
    </lineage>
</organism>
<evidence type="ECO:0000313" key="3">
    <source>
        <dbReference type="Proteomes" id="UP000327157"/>
    </source>
</evidence>
<name>A0A5N5FKM0_9ROSA</name>
<evidence type="ECO:0000313" key="2">
    <source>
        <dbReference type="EMBL" id="KAB2603699.1"/>
    </source>
</evidence>